<evidence type="ECO:0000313" key="10">
    <source>
        <dbReference type="EMBL" id="KAK9966366.1"/>
    </source>
</evidence>
<keyword evidence="7" id="KW-0325">Glycoprotein</keyword>
<keyword evidence="6" id="KW-1015">Disulfide bond</keyword>
<evidence type="ECO:0000256" key="6">
    <source>
        <dbReference type="ARBA" id="ARBA00023157"/>
    </source>
</evidence>
<dbReference type="InterPro" id="IPR036179">
    <property type="entry name" value="Ig-like_dom_sf"/>
</dbReference>
<keyword evidence="4" id="KW-0391">Immunity</keyword>
<dbReference type="Pfam" id="PF07686">
    <property type="entry name" value="V-set"/>
    <property type="match status" value="1"/>
</dbReference>
<gene>
    <name evidence="10" type="ORF">ABG768_003483</name>
</gene>
<dbReference type="Proteomes" id="UP001479290">
    <property type="component" value="Unassembled WGS sequence"/>
</dbReference>
<dbReference type="Gene3D" id="2.60.40.10">
    <property type="entry name" value="Immunoglobulins"/>
    <property type="match status" value="1"/>
</dbReference>
<dbReference type="EMBL" id="JAWDJR010000011">
    <property type="protein sequence ID" value="KAK9966366.1"/>
    <property type="molecule type" value="Genomic_DNA"/>
</dbReference>
<keyword evidence="11" id="KW-1185">Reference proteome</keyword>
<dbReference type="GO" id="GO:0002376">
    <property type="term" value="P:immune system process"/>
    <property type="evidence" value="ECO:0007669"/>
    <property type="project" value="UniProtKB-KW"/>
</dbReference>
<keyword evidence="5" id="KW-0472">Membrane</keyword>
<dbReference type="AlphaFoldDB" id="A0AAW1ZYF4"/>
<name>A0AAW1ZYF4_CULAL</name>
<evidence type="ECO:0000256" key="5">
    <source>
        <dbReference type="ARBA" id="ARBA00023136"/>
    </source>
</evidence>
<evidence type="ECO:0000256" key="2">
    <source>
        <dbReference type="ARBA" id="ARBA00022475"/>
    </source>
</evidence>
<sequence length="132" mass="14760">MDLQTSCNIKLFSLLCLALHCFFWKTSLNVSVPQGQNVTLSCPLMPNSSKGVLSWYKQTPGQGPQLILSYNVTDTSEVRYGTGLDQSRYAILTREGLKLRHLLQIFTTLQNDTGTYYCGFSDKNLTKLNANA</sequence>
<dbReference type="GO" id="GO:0009617">
    <property type="term" value="P:response to bacterium"/>
    <property type="evidence" value="ECO:0007669"/>
    <property type="project" value="TreeGrafter"/>
</dbReference>
<reference evidence="10 11" key="1">
    <citation type="submission" date="2024-05" db="EMBL/GenBank/DDBJ databases">
        <title>A high-quality chromosomal-level genome assembly of Topmouth culter (Culter alburnus).</title>
        <authorList>
            <person name="Zhao H."/>
        </authorList>
    </citation>
    <scope>NUCLEOTIDE SEQUENCE [LARGE SCALE GENOMIC DNA]</scope>
    <source>
        <strain evidence="10">CATC2023</strain>
        <tissue evidence="10">Muscle</tissue>
    </source>
</reference>
<accession>A0AAW1ZYF4</accession>
<comment type="caution">
    <text evidence="10">The sequence shown here is derived from an EMBL/GenBank/DDBJ whole genome shotgun (WGS) entry which is preliminary data.</text>
</comment>
<evidence type="ECO:0000256" key="1">
    <source>
        <dbReference type="ARBA" id="ARBA00004236"/>
    </source>
</evidence>
<dbReference type="InterPro" id="IPR003599">
    <property type="entry name" value="Ig_sub"/>
</dbReference>
<dbReference type="PANTHER" id="PTHR19433">
    <property type="entry name" value="T-CELL RECEPTOR ALPHA CHAIN V REGION-RELATED"/>
    <property type="match status" value="1"/>
</dbReference>
<evidence type="ECO:0000256" key="8">
    <source>
        <dbReference type="SAM" id="SignalP"/>
    </source>
</evidence>
<dbReference type="CDD" id="cd00099">
    <property type="entry name" value="IgV"/>
    <property type="match status" value="1"/>
</dbReference>
<dbReference type="PANTHER" id="PTHR19433:SF133">
    <property type="entry name" value="IMMUNE-TYPE RECEPTOR 5 PRECURSOR-RELATED"/>
    <property type="match status" value="1"/>
</dbReference>
<feature type="signal peptide" evidence="8">
    <location>
        <begin position="1"/>
        <end position="28"/>
    </location>
</feature>
<dbReference type="SUPFAM" id="SSF48726">
    <property type="entry name" value="Immunoglobulin"/>
    <property type="match status" value="1"/>
</dbReference>
<protein>
    <recommendedName>
        <fullName evidence="9">Ig-like domain-containing protein</fullName>
    </recommendedName>
</protein>
<dbReference type="InterPro" id="IPR013783">
    <property type="entry name" value="Ig-like_fold"/>
</dbReference>
<dbReference type="SMART" id="SM00406">
    <property type="entry name" value="IGv"/>
    <property type="match status" value="1"/>
</dbReference>
<dbReference type="PROSITE" id="PS50835">
    <property type="entry name" value="IG_LIKE"/>
    <property type="match status" value="1"/>
</dbReference>
<evidence type="ECO:0000256" key="3">
    <source>
        <dbReference type="ARBA" id="ARBA00022729"/>
    </source>
</evidence>
<keyword evidence="2" id="KW-1003">Cell membrane</keyword>
<feature type="chain" id="PRO_5043957371" description="Ig-like domain-containing protein" evidence="8">
    <location>
        <begin position="29"/>
        <end position="132"/>
    </location>
</feature>
<keyword evidence="3 8" id="KW-0732">Signal</keyword>
<dbReference type="InterPro" id="IPR007110">
    <property type="entry name" value="Ig-like_dom"/>
</dbReference>
<dbReference type="SMART" id="SM00409">
    <property type="entry name" value="IG"/>
    <property type="match status" value="1"/>
</dbReference>
<dbReference type="InterPro" id="IPR052051">
    <property type="entry name" value="TCR_complex_component"/>
</dbReference>
<dbReference type="GO" id="GO:0005886">
    <property type="term" value="C:plasma membrane"/>
    <property type="evidence" value="ECO:0007669"/>
    <property type="project" value="UniProtKB-SubCell"/>
</dbReference>
<organism evidence="10 11">
    <name type="scientific">Culter alburnus</name>
    <name type="common">Topmouth culter</name>
    <dbReference type="NCBI Taxonomy" id="194366"/>
    <lineage>
        <taxon>Eukaryota</taxon>
        <taxon>Metazoa</taxon>
        <taxon>Chordata</taxon>
        <taxon>Craniata</taxon>
        <taxon>Vertebrata</taxon>
        <taxon>Euteleostomi</taxon>
        <taxon>Actinopterygii</taxon>
        <taxon>Neopterygii</taxon>
        <taxon>Teleostei</taxon>
        <taxon>Ostariophysi</taxon>
        <taxon>Cypriniformes</taxon>
        <taxon>Xenocyprididae</taxon>
        <taxon>Xenocypridinae</taxon>
        <taxon>Culter</taxon>
    </lineage>
</organism>
<evidence type="ECO:0000256" key="4">
    <source>
        <dbReference type="ARBA" id="ARBA00022859"/>
    </source>
</evidence>
<proteinExistence type="predicted"/>
<feature type="domain" description="Ig-like" evidence="9">
    <location>
        <begin position="32"/>
        <end position="132"/>
    </location>
</feature>
<evidence type="ECO:0000256" key="7">
    <source>
        <dbReference type="ARBA" id="ARBA00023180"/>
    </source>
</evidence>
<evidence type="ECO:0000313" key="11">
    <source>
        <dbReference type="Proteomes" id="UP001479290"/>
    </source>
</evidence>
<comment type="subcellular location">
    <subcellularLocation>
        <location evidence="1">Cell membrane</location>
    </subcellularLocation>
</comment>
<dbReference type="InterPro" id="IPR013106">
    <property type="entry name" value="Ig_V-set"/>
</dbReference>
<evidence type="ECO:0000259" key="9">
    <source>
        <dbReference type="PROSITE" id="PS50835"/>
    </source>
</evidence>